<dbReference type="InParanoid" id="A0A067Q9Q9"/>
<feature type="compositionally biased region" description="Polar residues" evidence="1">
    <location>
        <begin position="129"/>
        <end position="142"/>
    </location>
</feature>
<name>A0A067Q9Q9_9AGAM</name>
<protein>
    <submittedName>
        <fullName evidence="2">Uncharacterized protein</fullName>
    </submittedName>
</protein>
<accession>A0A067Q9Q9</accession>
<feature type="compositionally biased region" description="Polar residues" evidence="1">
    <location>
        <begin position="734"/>
        <end position="748"/>
    </location>
</feature>
<organism evidence="2 3">
    <name type="scientific">Jaapia argillacea MUCL 33604</name>
    <dbReference type="NCBI Taxonomy" id="933084"/>
    <lineage>
        <taxon>Eukaryota</taxon>
        <taxon>Fungi</taxon>
        <taxon>Dikarya</taxon>
        <taxon>Basidiomycota</taxon>
        <taxon>Agaricomycotina</taxon>
        <taxon>Agaricomycetes</taxon>
        <taxon>Agaricomycetidae</taxon>
        <taxon>Jaapiales</taxon>
        <taxon>Jaapiaceae</taxon>
        <taxon>Jaapia</taxon>
    </lineage>
</organism>
<dbReference type="EMBL" id="KL197710">
    <property type="protein sequence ID" value="KDQ63788.1"/>
    <property type="molecule type" value="Genomic_DNA"/>
</dbReference>
<dbReference type="STRING" id="933084.A0A067Q9Q9"/>
<feature type="compositionally biased region" description="Gly residues" evidence="1">
    <location>
        <begin position="1083"/>
        <end position="1093"/>
    </location>
</feature>
<feature type="region of interest" description="Disordered" evidence="1">
    <location>
        <begin position="857"/>
        <end position="883"/>
    </location>
</feature>
<feature type="compositionally biased region" description="Basic and acidic residues" evidence="1">
    <location>
        <begin position="147"/>
        <end position="177"/>
    </location>
</feature>
<reference evidence="3" key="1">
    <citation type="journal article" date="2014" name="Proc. Natl. Acad. Sci. U.S.A.">
        <title>Extensive sampling of basidiomycete genomes demonstrates inadequacy of the white-rot/brown-rot paradigm for wood decay fungi.</title>
        <authorList>
            <person name="Riley R."/>
            <person name="Salamov A.A."/>
            <person name="Brown D.W."/>
            <person name="Nagy L.G."/>
            <person name="Floudas D."/>
            <person name="Held B.W."/>
            <person name="Levasseur A."/>
            <person name="Lombard V."/>
            <person name="Morin E."/>
            <person name="Otillar R."/>
            <person name="Lindquist E.A."/>
            <person name="Sun H."/>
            <person name="LaButti K.M."/>
            <person name="Schmutz J."/>
            <person name="Jabbour D."/>
            <person name="Luo H."/>
            <person name="Baker S.E."/>
            <person name="Pisabarro A.G."/>
            <person name="Walton J.D."/>
            <person name="Blanchette R.A."/>
            <person name="Henrissat B."/>
            <person name="Martin F."/>
            <person name="Cullen D."/>
            <person name="Hibbett D.S."/>
            <person name="Grigoriev I.V."/>
        </authorList>
    </citation>
    <scope>NUCLEOTIDE SEQUENCE [LARGE SCALE GENOMIC DNA]</scope>
    <source>
        <strain evidence="3">MUCL 33604</strain>
    </source>
</reference>
<feature type="compositionally biased region" description="Basic and acidic residues" evidence="1">
    <location>
        <begin position="493"/>
        <end position="504"/>
    </location>
</feature>
<feature type="compositionally biased region" description="Polar residues" evidence="1">
    <location>
        <begin position="197"/>
        <end position="208"/>
    </location>
</feature>
<feature type="region of interest" description="Disordered" evidence="1">
    <location>
        <begin position="90"/>
        <end position="752"/>
    </location>
</feature>
<proteinExistence type="predicted"/>
<feature type="compositionally biased region" description="Basic and acidic residues" evidence="1">
    <location>
        <begin position="438"/>
        <end position="467"/>
    </location>
</feature>
<dbReference type="HOGENOM" id="CLU_286966_0_0_1"/>
<dbReference type="AlphaFoldDB" id="A0A067Q9Q9"/>
<evidence type="ECO:0000313" key="3">
    <source>
        <dbReference type="Proteomes" id="UP000027265"/>
    </source>
</evidence>
<feature type="region of interest" description="Disordered" evidence="1">
    <location>
        <begin position="1038"/>
        <end position="1129"/>
    </location>
</feature>
<sequence>MATTGTEFKSLPSVEGNTIDSLVNSVTKVSVKDDNDDSDESSHSSEGDSSVAPKPPIVYTRSELLLLHKSPLVKEPDGMPALRDWFGDWNEQTSTKKDVEASSTSASTRRFRRDAEDAAELPTRPQFRSALSQPSQMGNFKHQSIRAGDRDRDRETDKERDKEGLRNLSDKFDRDRLALPATSTIVRNRERDAAPHLNSTSTRSSTGPQAAANGSRRTETTRDATRRRIGEVSDDWRRASDFRGGRDERPEGSRRERDDRERPRSRVRDSSRRRESSVPRREARDRDDRERGGEREREKDRDKERDRRLDRDRDGDDDPRRWRDDGKRDERLAARRDRDRGRDGAWEGGSERYRERGDHWTPADEKDARPKRSSGRERRLAGDDGKDRDDRRDREKEREKEKEPAWMETYIPTGASAGILGGKSSDGELDGIQAWKRGMKEKEQREKTIDNDSTPKSDSPKPVELEKTPVSSTPPAGEQGTGLDEIQLFKMLMRKEEAKRKVDGSDGMQAEPSESAPGLKPSEAVVVSGAPTFSTNGHTQESRFHSSHNSPSVQTTLEPSSVGPEQRDKIPPHPHALPTPNTTEEPRSRLALMIDGPGHESMVQPPKLPTPSGDISRSRLFPNPPSEGPTVSPMSTLADKASLDRTSSSSPASAHFNPPQGSRLLAFGMRNASAIPSHPPVKSQSPVGHSLTPRIDGYPPPGMPLLSSGGYSDAFGQPTGHSNPGPDSDFVFQPRSSFSESSQAQKNFSAFDDRNRLPVSLDHTHDPTMYTPPLDHLRRASVASASERSQFGSGDVGMAYNDFSGRITPGQSGIHLSNQMTVMDAAQGANGMPSLNNTAAPRGSRFAKFFDAKTRDSNLSGASGSPVHGGSTSSPGLPNQRQEFGIHAGNSDRTMEELVAMLNNSAQTQRVTGVNGMNPLHQLPGGFNPPHSTLQSLSPQHFRPQQQGFFQNRLDSLPEHRLDDRGFMPDGMVPGLRLPRNREPSVSMLNDQLEDHLQFNMPPRLPQQQRPLDHVYSPSASSGYPHQSAILRNPGLPSQQTHFRGGPSPIANQGPLHAPGQRIPPGLAHLGGRPPHDTSQFIGGPGMGSGLPGGPHNNGPSPPFAGVSSVGLGLGGGPQMRLQPPGAHHMQAQLALQNGVTGLNHPGNLDVRGPHQGQMLGLGGGLRGSAPAFGPPHGVNTPIQAPHLAMRHQQPQHQHLSHQLLPAHVPPHLQQQGLPSANSQPQNDLMALLMGGSRRD</sequence>
<feature type="region of interest" description="Disordered" evidence="1">
    <location>
        <begin position="25"/>
        <end position="56"/>
    </location>
</feature>
<feature type="compositionally biased region" description="Basic and acidic residues" evidence="1">
    <location>
        <begin position="216"/>
        <end position="405"/>
    </location>
</feature>
<evidence type="ECO:0000256" key="1">
    <source>
        <dbReference type="SAM" id="MobiDB-lite"/>
    </source>
</evidence>
<feature type="region of interest" description="Disordered" evidence="1">
    <location>
        <begin position="1145"/>
        <end position="1183"/>
    </location>
</feature>
<dbReference type="Proteomes" id="UP000027265">
    <property type="component" value="Unassembled WGS sequence"/>
</dbReference>
<gene>
    <name evidence="2" type="ORF">JAAARDRAFT_29835</name>
</gene>
<evidence type="ECO:0000313" key="2">
    <source>
        <dbReference type="EMBL" id="KDQ63788.1"/>
    </source>
</evidence>
<feature type="compositionally biased region" description="Polar residues" evidence="1">
    <location>
        <begin position="870"/>
        <end position="882"/>
    </location>
</feature>
<keyword evidence="3" id="KW-1185">Reference proteome</keyword>
<dbReference type="OrthoDB" id="2504266at2759"/>
<feature type="compositionally biased region" description="Polar residues" evidence="1">
    <location>
        <begin position="547"/>
        <end position="559"/>
    </location>
</feature>